<feature type="transmembrane region" description="Helical" evidence="6">
    <location>
        <begin position="194"/>
        <end position="212"/>
    </location>
</feature>
<sequence>MDHFAQTTTDSSPEAANGSAATGQPTYYHSLFSDLVSWKNPRKSTPGRTGDRFIATPVAFTPACTALRVLTSHLLTGESAIAYASIVTAIIATHYLPLVRWAIKLSWMSLALTIAAEVAGKTIIGNGLASQFRPRSYHTLSKQTVDTITTDVHELINFFAIEAQRIFYVESVGASSAACAAAFVTYYLIKIVPYWGLAVFATTLAFFAPLIYQSNQELIDQQLKNASDAINAQTAHVRIAAQKQADHLAAVGKQYAGDYTGKVQDLLRGRSASGKAHKAPEFPSPPTEEPQTAEPSVPTEEPVAAS</sequence>
<feature type="region of interest" description="Disordered" evidence="7">
    <location>
        <begin position="1"/>
        <end position="22"/>
    </location>
</feature>
<evidence type="ECO:0000313" key="9">
    <source>
        <dbReference type="EMBL" id="KOS18268.1"/>
    </source>
</evidence>
<dbReference type="OrthoDB" id="567788at2759"/>
<comment type="caution">
    <text evidence="9">The sequence shown here is derived from an EMBL/GenBank/DDBJ whole genome shotgun (WGS) entry which is preliminary data.</text>
</comment>
<organism evidence="9 10">
    <name type="scientific">Escovopsis weberi</name>
    <dbReference type="NCBI Taxonomy" id="150374"/>
    <lineage>
        <taxon>Eukaryota</taxon>
        <taxon>Fungi</taxon>
        <taxon>Dikarya</taxon>
        <taxon>Ascomycota</taxon>
        <taxon>Pezizomycotina</taxon>
        <taxon>Sordariomycetes</taxon>
        <taxon>Hypocreomycetidae</taxon>
        <taxon>Hypocreales</taxon>
        <taxon>Hypocreaceae</taxon>
        <taxon>Escovopsis</taxon>
    </lineage>
</organism>
<name>A0A0M8MTP0_ESCWE</name>
<keyword evidence="4 6" id="KW-1133">Transmembrane helix</keyword>
<accession>A0A0M8MTP0</accession>
<evidence type="ECO:0000256" key="7">
    <source>
        <dbReference type="SAM" id="MobiDB-lite"/>
    </source>
</evidence>
<evidence type="ECO:0000259" key="8">
    <source>
        <dbReference type="PROSITE" id="PS50845"/>
    </source>
</evidence>
<evidence type="ECO:0000256" key="6">
    <source>
        <dbReference type="RuleBase" id="RU363132"/>
    </source>
</evidence>
<dbReference type="EMBL" id="LGSR01000022">
    <property type="protein sequence ID" value="KOS18268.1"/>
    <property type="molecule type" value="Genomic_DNA"/>
</dbReference>
<dbReference type="Proteomes" id="UP000053831">
    <property type="component" value="Unassembled WGS sequence"/>
</dbReference>
<feature type="domain" description="Reticulon" evidence="8">
    <location>
        <begin position="32"/>
        <end position="264"/>
    </location>
</feature>
<keyword evidence="10" id="KW-1185">Reference proteome</keyword>
<dbReference type="AlphaFoldDB" id="A0A0M8MTP0"/>
<evidence type="ECO:0000256" key="4">
    <source>
        <dbReference type="ARBA" id="ARBA00022989"/>
    </source>
</evidence>
<evidence type="ECO:0000256" key="3">
    <source>
        <dbReference type="ARBA" id="ARBA00022824"/>
    </source>
</evidence>
<keyword evidence="2 6" id="KW-0812">Transmembrane</keyword>
<proteinExistence type="predicted"/>
<dbReference type="Pfam" id="PF02453">
    <property type="entry name" value="Reticulon"/>
    <property type="match status" value="1"/>
</dbReference>
<feature type="transmembrane region" description="Helical" evidence="6">
    <location>
        <begin position="166"/>
        <end position="188"/>
    </location>
</feature>
<dbReference type="STRING" id="150374.A0A0M8MTP0"/>
<dbReference type="InterPro" id="IPR003388">
    <property type="entry name" value="Reticulon"/>
</dbReference>
<dbReference type="GO" id="GO:0005789">
    <property type="term" value="C:endoplasmic reticulum membrane"/>
    <property type="evidence" value="ECO:0007669"/>
    <property type="project" value="UniProtKB-SubCell"/>
</dbReference>
<evidence type="ECO:0000256" key="2">
    <source>
        <dbReference type="ARBA" id="ARBA00022692"/>
    </source>
</evidence>
<feature type="transmembrane region" description="Helical" evidence="6">
    <location>
        <begin position="80"/>
        <end position="99"/>
    </location>
</feature>
<feature type="region of interest" description="Disordered" evidence="7">
    <location>
        <begin position="270"/>
        <end position="306"/>
    </location>
</feature>
<dbReference type="PROSITE" id="PS50845">
    <property type="entry name" value="RETICULON"/>
    <property type="match status" value="1"/>
</dbReference>
<comment type="subcellular location">
    <subcellularLocation>
        <location evidence="1 6">Endoplasmic reticulum membrane</location>
        <topology evidence="1 6">Multi-pass membrane protein</topology>
    </subcellularLocation>
</comment>
<evidence type="ECO:0000256" key="5">
    <source>
        <dbReference type="ARBA" id="ARBA00023136"/>
    </source>
</evidence>
<keyword evidence="5 6" id="KW-0472">Membrane</keyword>
<gene>
    <name evidence="9" type="ORF">ESCO_003060</name>
</gene>
<reference evidence="9 10" key="1">
    <citation type="submission" date="2015-07" db="EMBL/GenBank/DDBJ databases">
        <title>The genome of the fungus Escovopsis weberi, a specialized disease agent of ant agriculture.</title>
        <authorList>
            <person name="de Man T.J."/>
            <person name="Stajich J.E."/>
            <person name="Kubicek C.P."/>
            <person name="Chenthamara K."/>
            <person name="Atanasova L."/>
            <person name="Druzhinina I.S."/>
            <person name="Birnbaum S."/>
            <person name="Barribeau S.M."/>
            <person name="Teiling C."/>
            <person name="Suen G."/>
            <person name="Currie C."/>
            <person name="Gerardo N.M."/>
        </authorList>
    </citation>
    <scope>NUCLEOTIDE SEQUENCE [LARGE SCALE GENOMIC DNA]</scope>
</reference>
<protein>
    <recommendedName>
        <fullName evidence="6">Reticulon-like protein</fullName>
    </recommendedName>
</protein>
<evidence type="ECO:0000256" key="1">
    <source>
        <dbReference type="ARBA" id="ARBA00004477"/>
    </source>
</evidence>
<keyword evidence="3 6" id="KW-0256">Endoplasmic reticulum</keyword>
<evidence type="ECO:0000313" key="10">
    <source>
        <dbReference type="Proteomes" id="UP000053831"/>
    </source>
</evidence>